<reference evidence="10 11" key="1">
    <citation type="submission" date="2019-03" db="EMBL/GenBank/DDBJ databases">
        <title>Genomic Encyclopedia of Type Strains, Phase IV (KMG-IV): sequencing the most valuable type-strain genomes for metagenomic binning, comparative biology and taxonomic classification.</title>
        <authorList>
            <person name="Goeker M."/>
        </authorList>
    </citation>
    <scope>NUCLEOTIDE SEQUENCE [LARGE SCALE GENOMIC DNA]</scope>
    <source>
        <strain evidence="10 11">DSM 24830</strain>
    </source>
</reference>
<evidence type="ECO:0000313" key="11">
    <source>
        <dbReference type="Proteomes" id="UP000294887"/>
    </source>
</evidence>
<dbReference type="GO" id="GO:0005886">
    <property type="term" value="C:plasma membrane"/>
    <property type="evidence" value="ECO:0007669"/>
    <property type="project" value="UniProtKB-SubCell"/>
</dbReference>
<evidence type="ECO:0000256" key="2">
    <source>
        <dbReference type="ARBA" id="ARBA00022448"/>
    </source>
</evidence>
<dbReference type="GO" id="GO:0015297">
    <property type="term" value="F:antiporter activity"/>
    <property type="evidence" value="ECO:0007669"/>
    <property type="project" value="TreeGrafter"/>
</dbReference>
<keyword evidence="5 9" id="KW-1133">Transmembrane helix</keyword>
<keyword evidence="2" id="KW-0813">Transport</keyword>
<gene>
    <name evidence="10" type="ORF">EV695_1708</name>
</gene>
<name>A0A4R1F3P5_9GAMM</name>
<dbReference type="RefSeq" id="WP_131905496.1">
    <property type="nucleotide sequence ID" value="NZ_BAAAFU010000004.1"/>
</dbReference>
<evidence type="ECO:0000256" key="8">
    <source>
        <dbReference type="RuleBase" id="RU003942"/>
    </source>
</evidence>
<dbReference type="InterPro" id="IPR000390">
    <property type="entry name" value="Small_drug/metabolite_transptr"/>
</dbReference>
<dbReference type="Proteomes" id="UP000294887">
    <property type="component" value="Unassembled WGS sequence"/>
</dbReference>
<evidence type="ECO:0000256" key="7">
    <source>
        <dbReference type="ARBA" id="ARBA00038032"/>
    </source>
</evidence>
<dbReference type="PANTHER" id="PTHR30561">
    <property type="entry name" value="SMR FAMILY PROTON-DEPENDENT DRUG EFFLUX TRANSPORTER SUGE"/>
    <property type="match status" value="1"/>
</dbReference>
<dbReference type="GO" id="GO:0031460">
    <property type="term" value="P:glycine betaine transport"/>
    <property type="evidence" value="ECO:0007669"/>
    <property type="project" value="TreeGrafter"/>
</dbReference>
<dbReference type="InterPro" id="IPR045324">
    <property type="entry name" value="Small_multidrug_res"/>
</dbReference>
<dbReference type="GO" id="GO:0015220">
    <property type="term" value="F:choline transmembrane transporter activity"/>
    <property type="evidence" value="ECO:0007669"/>
    <property type="project" value="TreeGrafter"/>
</dbReference>
<dbReference type="InterPro" id="IPR037185">
    <property type="entry name" value="EmrE-like"/>
</dbReference>
<evidence type="ECO:0000256" key="4">
    <source>
        <dbReference type="ARBA" id="ARBA00022692"/>
    </source>
</evidence>
<dbReference type="PANTHER" id="PTHR30561:SF1">
    <property type="entry name" value="MULTIDRUG TRANSPORTER EMRE"/>
    <property type="match status" value="1"/>
</dbReference>
<evidence type="ECO:0000256" key="3">
    <source>
        <dbReference type="ARBA" id="ARBA00022475"/>
    </source>
</evidence>
<dbReference type="GO" id="GO:0015199">
    <property type="term" value="F:amino-acid betaine transmembrane transporter activity"/>
    <property type="evidence" value="ECO:0007669"/>
    <property type="project" value="TreeGrafter"/>
</dbReference>
<evidence type="ECO:0000256" key="6">
    <source>
        <dbReference type="ARBA" id="ARBA00023136"/>
    </source>
</evidence>
<feature type="transmembrane region" description="Helical" evidence="9">
    <location>
        <begin position="60"/>
        <end position="81"/>
    </location>
</feature>
<accession>A0A4R1F3P5</accession>
<comment type="similarity">
    <text evidence="7 8">Belongs to the drug/metabolite transporter (DMT) superfamily. Small multidrug resistance (SMR) (TC 2.A.7.1) family.</text>
</comment>
<feature type="transmembrane region" description="Helical" evidence="9">
    <location>
        <begin position="87"/>
        <end position="106"/>
    </location>
</feature>
<comment type="caution">
    <text evidence="10">The sequence shown here is derived from an EMBL/GenBank/DDBJ whole genome shotgun (WGS) entry which is preliminary data.</text>
</comment>
<comment type="subcellular location">
    <subcellularLocation>
        <location evidence="1 8">Cell membrane</location>
        <topology evidence="1 8">Multi-pass membrane protein</topology>
    </subcellularLocation>
</comment>
<feature type="transmembrane region" description="Helical" evidence="9">
    <location>
        <begin position="35"/>
        <end position="53"/>
    </location>
</feature>
<dbReference type="OrthoDB" id="9808638at2"/>
<dbReference type="Gene3D" id="1.10.3730.20">
    <property type="match status" value="1"/>
</dbReference>
<evidence type="ECO:0000313" key="10">
    <source>
        <dbReference type="EMBL" id="TCJ87202.1"/>
    </source>
</evidence>
<keyword evidence="11" id="KW-1185">Reference proteome</keyword>
<dbReference type="FunFam" id="1.10.3730.20:FF:000001">
    <property type="entry name" value="Quaternary ammonium compound resistance transporter SugE"/>
    <property type="match status" value="1"/>
</dbReference>
<sequence>MKEFTYLFLALAVIAEVIATSSLKATEEFTKIVPTIVMIVAYLVSFYFMTLVLKFIPLGITYAIWSGVGIVLVTIVGAWKYKEIPDLPSILGMGLIISGVVVIHVFSKNINH</sequence>
<dbReference type="AlphaFoldDB" id="A0A4R1F3P5"/>
<dbReference type="EMBL" id="SMFQ01000003">
    <property type="protein sequence ID" value="TCJ87202.1"/>
    <property type="molecule type" value="Genomic_DNA"/>
</dbReference>
<evidence type="ECO:0000256" key="5">
    <source>
        <dbReference type="ARBA" id="ARBA00022989"/>
    </source>
</evidence>
<keyword evidence="6 9" id="KW-0472">Membrane</keyword>
<proteinExistence type="inferred from homology"/>
<dbReference type="Pfam" id="PF00893">
    <property type="entry name" value="Multi_Drug_Res"/>
    <property type="match status" value="1"/>
</dbReference>
<dbReference type="GO" id="GO:1990961">
    <property type="term" value="P:xenobiotic detoxification by transmembrane export across the plasma membrane"/>
    <property type="evidence" value="ECO:0007669"/>
    <property type="project" value="UniProtKB-ARBA"/>
</dbReference>
<organism evidence="10 11">
    <name type="scientific">Cocleimonas flava</name>
    <dbReference type="NCBI Taxonomy" id="634765"/>
    <lineage>
        <taxon>Bacteria</taxon>
        <taxon>Pseudomonadati</taxon>
        <taxon>Pseudomonadota</taxon>
        <taxon>Gammaproteobacteria</taxon>
        <taxon>Thiotrichales</taxon>
        <taxon>Thiotrichaceae</taxon>
        <taxon>Cocleimonas</taxon>
    </lineage>
</organism>
<evidence type="ECO:0000256" key="9">
    <source>
        <dbReference type="SAM" id="Phobius"/>
    </source>
</evidence>
<dbReference type="SUPFAM" id="SSF103481">
    <property type="entry name" value="Multidrug resistance efflux transporter EmrE"/>
    <property type="match status" value="1"/>
</dbReference>
<evidence type="ECO:0000256" key="1">
    <source>
        <dbReference type="ARBA" id="ARBA00004651"/>
    </source>
</evidence>
<keyword evidence="4 8" id="KW-0812">Transmembrane</keyword>
<keyword evidence="3" id="KW-1003">Cell membrane</keyword>
<protein>
    <submittedName>
        <fullName evidence="10">Small multidrug resistance pump</fullName>
    </submittedName>
</protein>